<sequence length="309" mass="35312">MFKKQIEIILINGFLGSGKTTFLKHYMTSLLKKDEKVALIVNEFGDFDVDSHILDQYDIQLSMTQGCICCDLQQDLVAQIYQLVQQNVDRIVIEATGIANPIDIIMACQDSSLEGMVRYPEAICIVDSLRFLSRHTLTTQTEQLMEDQIRASQRIMINKVDQLVDDAQCQKVIEEVRKISPNCAISLTQFGEIQQSIDNGDMGQLQKVTSDHRHHAHAQYQCLKYAFENPINQDEFVKFILNLPDNILRLKGFVTFRNMPNETILVQFANQVPLFDTVGQTDKPRTIVIIGEHLDTAKLRNQLDMLQFS</sequence>
<dbReference type="SMART" id="SM00833">
    <property type="entry name" value="CobW_C"/>
    <property type="match status" value="1"/>
</dbReference>
<dbReference type="OrthoDB" id="9808822at2"/>
<dbReference type="GO" id="GO:0000166">
    <property type="term" value="F:nucleotide binding"/>
    <property type="evidence" value="ECO:0007669"/>
    <property type="project" value="UniProtKB-KW"/>
</dbReference>
<keyword evidence="1" id="KW-0547">Nucleotide-binding</keyword>
<dbReference type="GO" id="GO:0005737">
    <property type="term" value="C:cytoplasm"/>
    <property type="evidence" value="ECO:0007669"/>
    <property type="project" value="TreeGrafter"/>
</dbReference>
<proteinExistence type="inferred from homology"/>
<dbReference type="Proteomes" id="UP000256562">
    <property type="component" value="Unassembled WGS sequence"/>
</dbReference>
<dbReference type="AlphaFoldDB" id="A0A3E0IM82"/>
<dbReference type="GO" id="GO:0016787">
    <property type="term" value="F:hydrolase activity"/>
    <property type="evidence" value="ECO:0007669"/>
    <property type="project" value="UniProtKB-KW"/>
</dbReference>
<evidence type="ECO:0000256" key="3">
    <source>
        <dbReference type="ARBA" id="ARBA00023186"/>
    </source>
</evidence>
<feature type="domain" description="CobW C-terminal" evidence="6">
    <location>
        <begin position="220"/>
        <end position="307"/>
    </location>
</feature>
<dbReference type="InterPro" id="IPR027417">
    <property type="entry name" value="P-loop_NTPase"/>
</dbReference>
<comment type="caution">
    <text evidence="7">The sequence shown here is derived from an EMBL/GenBank/DDBJ whole genome shotgun (WGS) entry which is preliminary data.</text>
</comment>
<dbReference type="SUPFAM" id="SSF90002">
    <property type="entry name" value="Hypothetical protein YjiA, C-terminal domain"/>
    <property type="match status" value="1"/>
</dbReference>
<protein>
    <submittedName>
        <fullName evidence="7">GTP-binding protein</fullName>
    </submittedName>
</protein>
<evidence type="ECO:0000259" key="6">
    <source>
        <dbReference type="SMART" id="SM00833"/>
    </source>
</evidence>
<evidence type="ECO:0000256" key="5">
    <source>
        <dbReference type="ARBA" id="ARBA00049117"/>
    </source>
</evidence>
<keyword evidence="3" id="KW-0143">Chaperone</keyword>
<dbReference type="InterPro" id="IPR036627">
    <property type="entry name" value="CobW-likC_sf"/>
</dbReference>
<evidence type="ECO:0000256" key="1">
    <source>
        <dbReference type="ARBA" id="ARBA00022741"/>
    </source>
</evidence>
<name>A0A3E0IM82_9STAP</name>
<gene>
    <name evidence="7" type="ORF">DOS83_11145</name>
</gene>
<dbReference type="CDD" id="cd03112">
    <property type="entry name" value="CobW-like"/>
    <property type="match status" value="1"/>
</dbReference>
<dbReference type="RefSeq" id="WP_116095053.1">
    <property type="nucleotide sequence ID" value="NZ_QKXN01000060.1"/>
</dbReference>
<evidence type="ECO:0000256" key="2">
    <source>
        <dbReference type="ARBA" id="ARBA00022801"/>
    </source>
</evidence>
<dbReference type="Gene3D" id="3.40.50.300">
    <property type="entry name" value="P-loop containing nucleotide triphosphate hydrolases"/>
    <property type="match status" value="1"/>
</dbReference>
<comment type="similarity">
    <text evidence="4">Belongs to the SIMIBI class G3E GTPase family. ZNG1 subfamily.</text>
</comment>
<organism evidence="7 8">
    <name type="scientific">Staphylococcus felis</name>
    <dbReference type="NCBI Taxonomy" id="46127"/>
    <lineage>
        <taxon>Bacteria</taxon>
        <taxon>Bacillati</taxon>
        <taxon>Bacillota</taxon>
        <taxon>Bacilli</taxon>
        <taxon>Bacillales</taxon>
        <taxon>Staphylococcaceae</taxon>
        <taxon>Staphylococcus</taxon>
    </lineage>
</organism>
<dbReference type="Pfam" id="PF02492">
    <property type="entry name" value="cobW"/>
    <property type="match status" value="1"/>
</dbReference>
<comment type="catalytic activity">
    <reaction evidence="5">
        <text>GTP + H2O = GDP + phosphate + H(+)</text>
        <dbReference type="Rhea" id="RHEA:19669"/>
        <dbReference type="ChEBI" id="CHEBI:15377"/>
        <dbReference type="ChEBI" id="CHEBI:15378"/>
        <dbReference type="ChEBI" id="CHEBI:37565"/>
        <dbReference type="ChEBI" id="CHEBI:43474"/>
        <dbReference type="ChEBI" id="CHEBI:58189"/>
    </reaction>
    <physiologicalReaction direction="left-to-right" evidence="5">
        <dbReference type="Rhea" id="RHEA:19670"/>
    </physiologicalReaction>
</comment>
<evidence type="ECO:0000256" key="4">
    <source>
        <dbReference type="ARBA" id="ARBA00034320"/>
    </source>
</evidence>
<dbReference type="InterPro" id="IPR051316">
    <property type="entry name" value="Zinc-reg_GTPase_activator"/>
</dbReference>
<dbReference type="InterPro" id="IPR011629">
    <property type="entry name" value="CobW-like_C"/>
</dbReference>
<evidence type="ECO:0000313" key="8">
    <source>
        <dbReference type="Proteomes" id="UP000256562"/>
    </source>
</evidence>
<dbReference type="SUPFAM" id="SSF52540">
    <property type="entry name" value="P-loop containing nucleoside triphosphate hydrolases"/>
    <property type="match status" value="1"/>
</dbReference>
<dbReference type="Pfam" id="PF07683">
    <property type="entry name" value="CobW_C"/>
    <property type="match status" value="1"/>
</dbReference>
<dbReference type="InterPro" id="IPR003495">
    <property type="entry name" value="CobW/HypB/UreG_nucleotide-bd"/>
</dbReference>
<dbReference type="Gene3D" id="3.30.1220.10">
    <property type="entry name" value="CobW-like, C-terminal domain"/>
    <property type="match status" value="1"/>
</dbReference>
<keyword evidence="2" id="KW-0378">Hydrolase</keyword>
<dbReference type="PANTHER" id="PTHR13748:SF62">
    <property type="entry name" value="COBW DOMAIN-CONTAINING PROTEIN"/>
    <property type="match status" value="1"/>
</dbReference>
<dbReference type="EMBL" id="QKXQ01000524">
    <property type="protein sequence ID" value="REH91684.1"/>
    <property type="molecule type" value="Genomic_DNA"/>
</dbReference>
<accession>A0A3E0IM82</accession>
<dbReference type="PANTHER" id="PTHR13748">
    <property type="entry name" value="COBW-RELATED"/>
    <property type="match status" value="1"/>
</dbReference>
<evidence type="ECO:0000313" key="7">
    <source>
        <dbReference type="EMBL" id="REH91684.1"/>
    </source>
</evidence>
<reference evidence="7 8" key="1">
    <citation type="journal article" date="2018" name="Vet. Microbiol.">
        <title>Characterisation of Staphylococcus felis isolated from cats using whole genome sequencing.</title>
        <authorList>
            <person name="Worthing K."/>
            <person name="Pang S."/>
            <person name="Trott D.J."/>
            <person name="Abraham S."/>
            <person name="Coombs G.W."/>
            <person name="Jordan D."/>
            <person name="McIntyre L."/>
            <person name="Davies M.R."/>
            <person name="Norris J."/>
        </authorList>
    </citation>
    <scope>NUCLEOTIDE SEQUENCE [LARGE SCALE GENOMIC DNA]</scope>
    <source>
        <strain evidence="7 8">F9</strain>
    </source>
</reference>